<organism evidence="2 3">
    <name type="scientific">Salmonella enterica subsp. salamae serovar 55:k:z39 str. 1315K</name>
    <dbReference type="NCBI Taxonomy" id="1243602"/>
    <lineage>
        <taxon>Bacteria</taxon>
        <taxon>Pseudomonadati</taxon>
        <taxon>Pseudomonadota</taxon>
        <taxon>Gammaproteobacteria</taxon>
        <taxon>Enterobacterales</taxon>
        <taxon>Enterobacteriaceae</taxon>
        <taxon>Salmonella</taxon>
    </lineage>
</organism>
<evidence type="ECO:0000259" key="1">
    <source>
        <dbReference type="Pfam" id="PF04233"/>
    </source>
</evidence>
<sequence>MWRWRRSERLMAWTFATALSKTLIAGIAVSRLTRTLTAMAKKIHLAKKREQWARQFKPQIIKGAPLEYNAAFSSRYQTEITKLIRQMTQETRREVLALFRSDASKQFFGMDASVSSQSRILLNSLTSKFIKVFKSRAKRITEKMLSGAAATSRSNLTQSIEQLTGGVTLNTDIFTGALKEKLSAAATQSINLIVSIPEKYLSNVKSAVTSSISTGNGLADLVPFFEKQDGYTERQARNAALDQTRKVYNTLNAERMKAVGIRKFEWDHSAGGHHPRQYHLYTLNGNTYDLDAPPVIDPKTGERGLPGQLPGCKCRMRPVIELDDGTTT</sequence>
<dbReference type="EMBL" id="CP022139">
    <property type="protein sequence ID" value="ASG88415.1"/>
    <property type="molecule type" value="Genomic_DNA"/>
</dbReference>
<accession>A0A6C7C6R1</accession>
<dbReference type="Proteomes" id="UP000198067">
    <property type="component" value="Chromosome"/>
</dbReference>
<gene>
    <name evidence="2" type="ORF">LFZ47_12950</name>
</gene>
<dbReference type="Pfam" id="PF04233">
    <property type="entry name" value="Phage_Mu_F"/>
    <property type="match status" value="1"/>
</dbReference>
<proteinExistence type="predicted"/>
<dbReference type="InterPro" id="IPR006528">
    <property type="entry name" value="Phage_head_morphogenesis_dom"/>
</dbReference>
<evidence type="ECO:0000313" key="2">
    <source>
        <dbReference type="EMBL" id="ASG88415.1"/>
    </source>
</evidence>
<feature type="domain" description="Phage head morphogenesis" evidence="1">
    <location>
        <begin position="203"/>
        <end position="316"/>
    </location>
</feature>
<protein>
    <recommendedName>
        <fullName evidence="1">Phage head morphogenesis domain-containing protein</fullName>
    </recommendedName>
</protein>
<evidence type="ECO:0000313" key="3">
    <source>
        <dbReference type="Proteomes" id="UP000198067"/>
    </source>
</evidence>
<dbReference type="AlphaFoldDB" id="A0A6C7C6R1"/>
<name>A0A6C7C6R1_SALER</name>
<reference evidence="2 3" key="1">
    <citation type="submission" date="2017-06" db="EMBL/GenBank/DDBJ databases">
        <title>Salmonella reference genomes for public health.</title>
        <authorList>
            <person name="Robertson J."/>
            <person name="Yoshida C."/>
            <person name="Gurnik S."/>
            <person name="Nash J."/>
        </authorList>
    </citation>
    <scope>NUCLEOTIDE SEQUENCE [LARGE SCALE GENOMIC DNA]</scope>
    <source>
        <strain evidence="2 3">1315K</strain>
    </source>
</reference>